<dbReference type="GO" id="GO:0016491">
    <property type="term" value="F:oxidoreductase activity"/>
    <property type="evidence" value="ECO:0007669"/>
    <property type="project" value="UniProtKB-KW"/>
</dbReference>
<dbReference type="InterPro" id="IPR002328">
    <property type="entry name" value="ADH_Zn_CS"/>
</dbReference>
<evidence type="ECO:0000256" key="3">
    <source>
        <dbReference type="ARBA" id="ARBA00023002"/>
    </source>
</evidence>
<evidence type="ECO:0000256" key="2">
    <source>
        <dbReference type="ARBA" id="ARBA00022833"/>
    </source>
</evidence>
<dbReference type="Gene3D" id="3.40.50.720">
    <property type="entry name" value="NAD(P)-binding Rossmann-like Domain"/>
    <property type="match status" value="1"/>
</dbReference>
<evidence type="ECO:0000313" key="8">
    <source>
        <dbReference type="Proteomes" id="UP000266178"/>
    </source>
</evidence>
<protein>
    <submittedName>
        <fullName evidence="7">Starvation-sensing protein RspB</fullName>
        <ecNumber evidence="7">1.1.1.-</ecNumber>
    </submittedName>
</protein>
<name>A0A399FC78_9DEIN</name>
<dbReference type="InterPro" id="IPR011032">
    <property type="entry name" value="GroES-like_sf"/>
</dbReference>
<gene>
    <name evidence="7" type="primary">rspB</name>
    <name evidence="7" type="ORF">Mgrana_00187</name>
</gene>
<sequence length="347" mass="36913">MLTTTKTMRAAVITAPGQLETRELPLPEAGPGQVRIKVVATGVCGTDLHLLRGHFHAVLPLVPGHEIAGIIDQVGPGVRGFKEGDPVALDPVVSCGSCHYCQKGLRQHCEHYQALGVTTAGGFAEYVVAPATNAYTVGPLPLEVAAFAEPLGCVAWGILRLRPEPASKALLFGAGPIGLLLLQALLASGASSVTVVDPISERLELARSLGANRTLQTSPEVIPQLRDLEPYGFDIVSEATGRTEVVQEMPNLTARGGKMLIFGVSPEEASVSFSPYQIYHHDLTVVGSFSLNATVPMALEWLSSKRVQVESLITHRLPIEGLHQALDYKNHPGMAGAQKVLIKPDLL</sequence>
<evidence type="ECO:0000259" key="5">
    <source>
        <dbReference type="Pfam" id="PF00107"/>
    </source>
</evidence>
<dbReference type="PANTHER" id="PTHR43401:SF2">
    <property type="entry name" value="L-THREONINE 3-DEHYDROGENASE"/>
    <property type="match status" value="1"/>
</dbReference>
<evidence type="ECO:0000256" key="4">
    <source>
        <dbReference type="RuleBase" id="RU361277"/>
    </source>
</evidence>
<dbReference type="InterPro" id="IPR036291">
    <property type="entry name" value="NAD(P)-bd_dom_sf"/>
</dbReference>
<dbReference type="CDD" id="cd08234">
    <property type="entry name" value="threonine_DH_like"/>
    <property type="match status" value="1"/>
</dbReference>
<dbReference type="Gene3D" id="3.90.180.10">
    <property type="entry name" value="Medium-chain alcohol dehydrogenases, catalytic domain"/>
    <property type="match status" value="1"/>
</dbReference>
<dbReference type="AlphaFoldDB" id="A0A399FC78"/>
<comment type="similarity">
    <text evidence="4">Belongs to the zinc-containing alcohol dehydrogenase family.</text>
</comment>
<dbReference type="SUPFAM" id="SSF50129">
    <property type="entry name" value="GroES-like"/>
    <property type="match status" value="1"/>
</dbReference>
<dbReference type="InterPro" id="IPR013154">
    <property type="entry name" value="ADH-like_N"/>
</dbReference>
<dbReference type="InterPro" id="IPR013149">
    <property type="entry name" value="ADH-like_C"/>
</dbReference>
<comment type="caution">
    <text evidence="7">The sequence shown here is derived from an EMBL/GenBank/DDBJ whole genome shotgun (WGS) entry which is preliminary data.</text>
</comment>
<keyword evidence="8" id="KW-1185">Reference proteome</keyword>
<organism evidence="7 8">
    <name type="scientific">Meiothermus granaticius NBRC 107808</name>
    <dbReference type="NCBI Taxonomy" id="1227551"/>
    <lineage>
        <taxon>Bacteria</taxon>
        <taxon>Thermotogati</taxon>
        <taxon>Deinococcota</taxon>
        <taxon>Deinococci</taxon>
        <taxon>Thermales</taxon>
        <taxon>Thermaceae</taxon>
        <taxon>Meiothermus</taxon>
    </lineage>
</organism>
<dbReference type="Pfam" id="PF08240">
    <property type="entry name" value="ADH_N"/>
    <property type="match status" value="1"/>
</dbReference>
<evidence type="ECO:0000256" key="1">
    <source>
        <dbReference type="ARBA" id="ARBA00022723"/>
    </source>
</evidence>
<dbReference type="Proteomes" id="UP000266178">
    <property type="component" value="Unassembled WGS sequence"/>
</dbReference>
<dbReference type="Pfam" id="PF00107">
    <property type="entry name" value="ADH_zinc_N"/>
    <property type="match status" value="1"/>
</dbReference>
<proteinExistence type="inferred from homology"/>
<comment type="cofactor">
    <cofactor evidence="4">
        <name>Zn(2+)</name>
        <dbReference type="ChEBI" id="CHEBI:29105"/>
    </cofactor>
</comment>
<evidence type="ECO:0000313" key="7">
    <source>
        <dbReference type="EMBL" id="RIH93838.1"/>
    </source>
</evidence>
<dbReference type="InterPro" id="IPR050129">
    <property type="entry name" value="Zn_alcohol_dh"/>
</dbReference>
<accession>A0A399FC78</accession>
<reference evidence="7 8" key="1">
    <citation type="submission" date="2018-08" db="EMBL/GenBank/DDBJ databases">
        <title>Meiothermus granaticius genome AF-68 sequencing project.</title>
        <authorList>
            <person name="Da Costa M.S."/>
            <person name="Albuquerque L."/>
            <person name="Raposo P."/>
            <person name="Froufe H.J.C."/>
            <person name="Barroso C.S."/>
            <person name="Egas C."/>
        </authorList>
    </citation>
    <scope>NUCLEOTIDE SEQUENCE [LARGE SCALE GENOMIC DNA]</scope>
    <source>
        <strain evidence="7 8">AF-68</strain>
    </source>
</reference>
<dbReference type="PROSITE" id="PS00059">
    <property type="entry name" value="ADH_ZINC"/>
    <property type="match status" value="1"/>
</dbReference>
<keyword evidence="1 4" id="KW-0479">Metal-binding</keyword>
<dbReference type="EC" id="1.1.1.-" evidence="7"/>
<feature type="domain" description="Alcohol dehydrogenase-like C-terminal" evidence="5">
    <location>
        <begin position="176"/>
        <end position="303"/>
    </location>
</feature>
<dbReference type="SUPFAM" id="SSF51735">
    <property type="entry name" value="NAD(P)-binding Rossmann-fold domains"/>
    <property type="match status" value="1"/>
</dbReference>
<keyword evidence="3 7" id="KW-0560">Oxidoreductase</keyword>
<dbReference type="GO" id="GO:0008270">
    <property type="term" value="F:zinc ion binding"/>
    <property type="evidence" value="ECO:0007669"/>
    <property type="project" value="InterPro"/>
</dbReference>
<dbReference type="PANTHER" id="PTHR43401">
    <property type="entry name" value="L-THREONINE 3-DEHYDROGENASE"/>
    <property type="match status" value="1"/>
</dbReference>
<evidence type="ECO:0000259" key="6">
    <source>
        <dbReference type="Pfam" id="PF08240"/>
    </source>
</evidence>
<keyword evidence="2 4" id="KW-0862">Zinc</keyword>
<dbReference type="EMBL" id="QWLB01000002">
    <property type="protein sequence ID" value="RIH93838.1"/>
    <property type="molecule type" value="Genomic_DNA"/>
</dbReference>
<feature type="domain" description="Alcohol dehydrogenase-like N-terminal" evidence="6">
    <location>
        <begin position="30"/>
        <end position="136"/>
    </location>
</feature>